<dbReference type="Proteomes" id="UP001549164">
    <property type="component" value="Unassembled WGS sequence"/>
</dbReference>
<feature type="region of interest" description="Disordered" evidence="1">
    <location>
        <begin position="1"/>
        <end position="36"/>
    </location>
</feature>
<proteinExistence type="predicted"/>
<gene>
    <name evidence="2" type="ORF">ABID12_000895</name>
</gene>
<keyword evidence="3" id="KW-1185">Reference proteome</keyword>
<evidence type="ECO:0000313" key="2">
    <source>
        <dbReference type="EMBL" id="MET3598968.1"/>
    </source>
</evidence>
<sequence length="36" mass="3928">MKSLQRQSAVQAVTHSPANNAARKSVNGDSNRMLYP</sequence>
<name>A0ABV2I907_9HYPH</name>
<evidence type="ECO:0000256" key="1">
    <source>
        <dbReference type="SAM" id="MobiDB-lite"/>
    </source>
</evidence>
<accession>A0ABV2I907</accession>
<comment type="caution">
    <text evidence="2">The sequence shown here is derived from an EMBL/GenBank/DDBJ whole genome shotgun (WGS) entry which is preliminary data.</text>
</comment>
<protein>
    <submittedName>
        <fullName evidence="2">Uncharacterized protein</fullName>
    </submittedName>
</protein>
<dbReference type="EMBL" id="JBEPLY010000002">
    <property type="protein sequence ID" value="MET3598968.1"/>
    <property type="molecule type" value="Genomic_DNA"/>
</dbReference>
<evidence type="ECO:0000313" key="3">
    <source>
        <dbReference type="Proteomes" id="UP001549164"/>
    </source>
</evidence>
<feature type="compositionally biased region" description="Polar residues" evidence="1">
    <location>
        <begin position="1"/>
        <end position="19"/>
    </location>
</feature>
<organism evidence="2 3">
    <name type="scientific">Martelella mangrovi</name>
    <dbReference type="NCBI Taxonomy" id="1397477"/>
    <lineage>
        <taxon>Bacteria</taxon>
        <taxon>Pseudomonadati</taxon>
        <taxon>Pseudomonadota</taxon>
        <taxon>Alphaproteobacteria</taxon>
        <taxon>Hyphomicrobiales</taxon>
        <taxon>Aurantimonadaceae</taxon>
        <taxon>Martelella</taxon>
    </lineage>
</organism>
<reference evidence="2 3" key="1">
    <citation type="submission" date="2024-06" db="EMBL/GenBank/DDBJ databases">
        <title>Genomic Encyclopedia of Type Strains, Phase IV (KMG-IV): sequencing the most valuable type-strain genomes for metagenomic binning, comparative biology and taxonomic classification.</title>
        <authorList>
            <person name="Goeker M."/>
        </authorList>
    </citation>
    <scope>NUCLEOTIDE SEQUENCE [LARGE SCALE GENOMIC DNA]</scope>
    <source>
        <strain evidence="2 3">DSM 28102</strain>
    </source>
</reference>